<reference evidence="2 3" key="1">
    <citation type="submission" date="2023-11" db="EMBL/GenBank/DDBJ databases">
        <title>Actinomadura monticuli sp. nov., isolated from volcanic ash.</title>
        <authorList>
            <person name="Lee S.D."/>
            <person name="Yang H."/>
            <person name="Kim I.S."/>
        </authorList>
    </citation>
    <scope>NUCLEOTIDE SEQUENCE [LARGE SCALE GENOMIC DNA]</scope>
    <source>
        <strain evidence="2 3">DLS-62</strain>
    </source>
</reference>
<comment type="caution">
    <text evidence="2">The sequence shown here is derived from an EMBL/GenBank/DDBJ whole genome shotgun (WGS) entry which is preliminary data.</text>
</comment>
<evidence type="ECO:0000256" key="1">
    <source>
        <dbReference type="SAM" id="MobiDB-lite"/>
    </source>
</evidence>
<name>A0ABV4QE71_9ACTN</name>
<organism evidence="2 3">
    <name type="scientific">Actinomadura monticuli</name>
    <dbReference type="NCBI Taxonomy" id="3097367"/>
    <lineage>
        <taxon>Bacteria</taxon>
        <taxon>Bacillati</taxon>
        <taxon>Actinomycetota</taxon>
        <taxon>Actinomycetes</taxon>
        <taxon>Streptosporangiales</taxon>
        <taxon>Thermomonosporaceae</taxon>
        <taxon>Actinomadura</taxon>
    </lineage>
</organism>
<dbReference type="RefSeq" id="WP_371951609.1">
    <property type="nucleotide sequence ID" value="NZ_JAXCEI010000009.1"/>
</dbReference>
<gene>
    <name evidence="2" type="ORF">SM611_21195</name>
</gene>
<dbReference type="EMBL" id="JAXCEI010000009">
    <property type="protein sequence ID" value="MFA1541451.1"/>
    <property type="molecule type" value="Genomic_DNA"/>
</dbReference>
<evidence type="ECO:0000313" key="3">
    <source>
        <dbReference type="Proteomes" id="UP001569963"/>
    </source>
</evidence>
<keyword evidence="3" id="KW-1185">Reference proteome</keyword>
<proteinExistence type="predicted"/>
<accession>A0ABV4QE71</accession>
<sequence>MPDHRGWAVFGIFKRRREDELAQVEAEITAFGEALARLPLDPDAHGADPDLMADYGRALDAYEQAKVHFLGDRDREDAADVLHTLEQGRRILARVEASLAGRPLCFFDSRHGPSVDRVAWAPPGGAARDVDVCAADAIRLTEGLPPIATGVRPPPVPAPRPKAVQPSGPGKQPAPFKVAPPKLSKRAHVKGRGDGEAELRRPRWDVPSVLVVRLHGAGQVDHVQQGKAVRLGKAPLPFRLVLPLPLETEWPVKLRIKCTGTWSTWLQAGDSVPALEQSIASRGSFICRYIGGAARIQLKHRERGAYTVTELTPEFRRGPCVLSGQGISSAEGELAGSTFLLVEAEGEWHIRVG</sequence>
<dbReference type="Proteomes" id="UP001569963">
    <property type="component" value="Unassembled WGS sequence"/>
</dbReference>
<evidence type="ECO:0000313" key="2">
    <source>
        <dbReference type="EMBL" id="MFA1541451.1"/>
    </source>
</evidence>
<protein>
    <submittedName>
        <fullName evidence="2">Uncharacterized protein</fullName>
    </submittedName>
</protein>
<feature type="region of interest" description="Disordered" evidence="1">
    <location>
        <begin position="145"/>
        <end position="198"/>
    </location>
</feature>